<organism evidence="1 2">
    <name type="scientific">Modicella reniformis</name>
    <dbReference type="NCBI Taxonomy" id="1440133"/>
    <lineage>
        <taxon>Eukaryota</taxon>
        <taxon>Fungi</taxon>
        <taxon>Fungi incertae sedis</taxon>
        <taxon>Mucoromycota</taxon>
        <taxon>Mortierellomycotina</taxon>
        <taxon>Mortierellomycetes</taxon>
        <taxon>Mortierellales</taxon>
        <taxon>Mortierellaceae</taxon>
        <taxon>Modicella</taxon>
    </lineage>
</organism>
<reference evidence="1" key="1">
    <citation type="journal article" date="2020" name="Fungal Divers.">
        <title>Resolving the Mortierellaceae phylogeny through synthesis of multi-gene phylogenetics and phylogenomics.</title>
        <authorList>
            <person name="Vandepol N."/>
            <person name="Liber J."/>
            <person name="Desiro A."/>
            <person name="Na H."/>
            <person name="Kennedy M."/>
            <person name="Barry K."/>
            <person name="Grigoriev I.V."/>
            <person name="Miller A.N."/>
            <person name="O'Donnell K."/>
            <person name="Stajich J.E."/>
            <person name="Bonito G."/>
        </authorList>
    </citation>
    <scope>NUCLEOTIDE SEQUENCE</scope>
    <source>
        <strain evidence="1">MES-2147</strain>
    </source>
</reference>
<feature type="non-terminal residue" evidence="1">
    <location>
        <position position="1"/>
    </location>
</feature>
<sequence length="167" mass="18767">MSNPNLIVIVQGLGEVPPGQWARKLFTNGKRKQFDLATQFPYIQKALHLGWAVILCDPNHDENTPKTQMTRSRHVRRVWEDIVRQSSAQCVMYVAFSAGTCSTFDLYELTGSEFTKRVKAIALLDGENGVGRYGHLEDGGQWLTKHSQAFSRGVEESDMAVNEQNVP</sequence>
<dbReference type="GO" id="GO:0005634">
    <property type="term" value="C:nucleus"/>
    <property type="evidence" value="ECO:0007669"/>
    <property type="project" value="TreeGrafter"/>
</dbReference>
<dbReference type="GO" id="GO:0035197">
    <property type="term" value="F:siRNA binding"/>
    <property type="evidence" value="ECO:0007669"/>
    <property type="project" value="TreeGrafter"/>
</dbReference>
<dbReference type="GO" id="GO:0031048">
    <property type="term" value="P:regulatory ncRNA-mediated heterochromatin formation"/>
    <property type="evidence" value="ECO:0007669"/>
    <property type="project" value="TreeGrafter"/>
</dbReference>
<dbReference type="PANTHER" id="PTHR21357:SF4">
    <property type="entry name" value="FAM172 FAMILY PROTEIN HOMOLOG CG10038"/>
    <property type="match status" value="1"/>
</dbReference>
<evidence type="ECO:0000313" key="2">
    <source>
        <dbReference type="Proteomes" id="UP000749646"/>
    </source>
</evidence>
<protein>
    <submittedName>
        <fullName evidence="1">Uncharacterized protein</fullName>
    </submittedName>
</protein>
<dbReference type="InterPro" id="IPR048263">
    <property type="entry name" value="Arb2"/>
</dbReference>
<dbReference type="PANTHER" id="PTHR21357">
    <property type="entry name" value="FAM172 FAMILY PROTEIN HOMOLOG CG10038"/>
    <property type="match status" value="1"/>
</dbReference>
<name>A0A9P6MBA7_9FUNG</name>
<comment type="caution">
    <text evidence="1">The sequence shown here is derived from an EMBL/GenBank/DDBJ whole genome shotgun (WGS) entry which is preliminary data.</text>
</comment>
<evidence type="ECO:0000313" key="1">
    <source>
        <dbReference type="EMBL" id="KAF9987218.1"/>
    </source>
</evidence>
<gene>
    <name evidence="1" type="ORF">BGZ65_004597</name>
</gene>
<dbReference type="OrthoDB" id="421951at2759"/>
<dbReference type="AlphaFoldDB" id="A0A9P6MBA7"/>
<keyword evidence="2" id="KW-1185">Reference proteome</keyword>
<dbReference type="Proteomes" id="UP000749646">
    <property type="component" value="Unassembled WGS sequence"/>
</dbReference>
<accession>A0A9P6MBA7</accession>
<proteinExistence type="predicted"/>
<dbReference type="EMBL" id="JAAAHW010003186">
    <property type="protein sequence ID" value="KAF9987218.1"/>
    <property type="molecule type" value="Genomic_DNA"/>
</dbReference>